<dbReference type="Pfam" id="PF13487">
    <property type="entry name" value="HD_5"/>
    <property type="match status" value="1"/>
</dbReference>
<dbReference type="Gene3D" id="1.10.3210.10">
    <property type="entry name" value="Hypothetical protein af1432"/>
    <property type="match status" value="1"/>
</dbReference>
<dbReference type="GO" id="GO:0008081">
    <property type="term" value="F:phosphoric diester hydrolase activity"/>
    <property type="evidence" value="ECO:0007669"/>
    <property type="project" value="UniProtKB-ARBA"/>
</dbReference>
<evidence type="ECO:0000313" key="2">
    <source>
        <dbReference type="EMBL" id="ABQ21100.1"/>
    </source>
</evidence>
<dbReference type="InterPro" id="IPR029016">
    <property type="entry name" value="GAF-like_dom_sf"/>
</dbReference>
<accession>A0A0H3AIY8</accession>
<dbReference type="RefSeq" id="WP_001178408.1">
    <property type="nucleotide sequence ID" value="NC_009457.1"/>
</dbReference>
<dbReference type="InterPro" id="IPR037522">
    <property type="entry name" value="HD_GYP_dom"/>
</dbReference>
<reference evidence="2 3" key="1">
    <citation type="submission" date="2007-03" db="EMBL/GenBank/DDBJ databases">
        <authorList>
            <person name="Heidelberg J."/>
        </authorList>
    </citation>
    <scope>NUCLEOTIDE SEQUENCE [LARGE SCALE GENOMIC DNA]</scope>
    <source>
        <strain evidence="3">ATCC 39541 / Classical Ogawa 395 / O395</strain>
    </source>
</reference>
<evidence type="ECO:0000259" key="1">
    <source>
        <dbReference type="PROSITE" id="PS51832"/>
    </source>
</evidence>
<proteinExistence type="predicted"/>
<sequence length="384" mass="43912">MQMQPKVGQFRYYPSVGSLNTYLTNMLEKIRVELPDIQRISFALYDEKKDSIKTCADSSPVSHDFVHYELPLANLPSLQQSKESGALRIIHDLANQAKSHTPHNRWLLEQQYCSSLVKPVFDQHTFVGFLFFNASMSHYFSASVVERLETYLSLIQQSICGEYALIHQLVDHVHQIETQSPEHWLHIKQHKERISRYARIIALDVADQYALDDELIENISQFATCHDLGKLALPADLLQKRASLANHEKEQVHNHIEYGIDLLNEVIAKLGTPHHPCLAVLREIMAYHHEFLDGSGYPFGLVSDQIPIPARIIAVANIFDALTAHRPYKQAQSIPHALLELEKMVSDGKLDRHCVNALRENQEELKEIVARFPEQDPKDQGITH</sequence>
<evidence type="ECO:0000313" key="3">
    <source>
        <dbReference type="Proteomes" id="UP000000249"/>
    </source>
</evidence>
<dbReference type="PANTHER" id="PTHR45228">
    <property type="entry name" value="CYCLIC DI-GMP PHOSPHODIESTERASE TM_0186-RELATED"/>
    <property type="match status" value="1"/>
</dbReference>
<dbReference type="PATRIC" id="fig|345073.21.peg.2359"/>
<gene>
    <name evidence="2" type="ordered locus">VC0395_A1919</name>
</gene>
<name>A0A0H3AIY8_VIBC3</name>
<dbReference type="InterPro" id="IPR052020">
    <property type="entry name" value="Cyclic_di-GMP/3'3'-cGAMP_PDE"/>
</dbReference>
<dbReference type="SUPFAM" id="SSF55781">
    <property type="entry name" value="GAF domain-like"/>
    <property type="match status" value="1"/>
</dbReference>
<dbReference type="PROSITE" id="PS51832">
    <property type="entry name" value="HD_GYP"/>
    <property type="match status" value="1"/>
</dbReference>
<dbReference type="EMBL" id="CP000627">
    <property type="protein sequence ID" value="ABQ21100.1"/>
    <property type="molecule type" value="Genomic_DNA"/>
</dbReference>
<dbReference type="KEGG" id="vcr:VC395_2455"/>
<protein>
    <recommendedName>
        <fullName evidence="1">HD-GYP domain-containing protein</fullName>
    </recommendedName>
</protein>
<dbReference type="InterPro" id="IPR003607">
    <property type="entry name" value="HD/PDEase_dom"/>
</dbReference>
<dbReference type="Proteomes" id="UP000000249">
    <property type="component" value="Chromosome 1"/>
</dbReference>
<dbReference type="AlphaFoldDB" id="A0A0H3AIY8"/>
<dbReference type="eggNOG" id="COG2206">
    <property type="taxonomic scope" value="Bacteria"/>
</dbReference>
<organism evidence="2 3">
    <name type="scientific">Vibrio cholerae serotype O1 (strain ATCC 39541 / Classical Ogawa 395 / O395)</name>
    <dbReference type="NCBI Taxonomy" id="345073"/>
    <lineage>
        <taxon>Bacteria</taxon>
        <taxon>Pseudomonadati</taxon>
        <taxon>Pseudomonadota</taxon>
        <taxon>Gammaproteobacteria</taxon>
        <taxon>Vibrionales</taxon>
        <taxon>Vibrionaceae</taxon>
        <taxon>Vibrio</taxon>
    </lineage>
</organism>
<dbReference type="CDD" id="cd00077">
    <property type="entry name" value="HDc"/>
    <property type="match status" value="1"/>
</dbReference>
<dbReference type="SMR" id="A0A0H3AIY8"/>
<dbReference type="PANTHER" id="PTHR45228:SF1">
    <property type="entry name" value="CYCLIC DI-GMP PHOSPHODIESTERASE TM_0186"/>
    <property type="match status" value="1"/>
</dbReference>
<dbReference type="OrthoDB" id="6210373at2"/>
<dbReference type="Gene3D" id="3.30.450.40">
    <property type="match status" value="1"/>
</dbReference>
<dbReference type="eggNOG" id="COG2203">
    <property type="taxonomic scope" value="Bacteria"/>
</dbReference>
<dbReference type="KEGG" id="vco:VC0395_A1919"/>
<dbReference type="SUPFAM" id="SSF109604">
    <property type="entry name" value="HD-domain/PDEase-like"/>
    <property type="match status" value="1"/>
</dbReference>
<feature type="domain" description="HD-GYP" evidence="1">
    <location>
        <begin position="165"/>
        <end position="374"/>
    </location>
</feature>